<dbReference type="InterPro" id="IPR010987">
    <property type="entry name" value="Glutathione-S-Trfase_C-like"/>
</dbReference>
<organism evidence="7 8">
    <name type="scientific">Helobdella robusta</name>
    <name type="common">Californian leech</name>
    <dbReference type="NCBI Taxonomy" id="6412"/>
    <lineage>
        <taxon>Eukaryota</taxon>
        <taxon>Metazoa</taxon>
        <taxon>Spiralia</taxon>
        <taxon>Lophotrochozoa</taxon>
        <taxon>Annelida</taxon>
        <taxon>Clitellata</taxon>
        <taxon>Hirudinea</taxon>
        <taxon>Rhynchobdellida</taxon>
        <taxon>Glossiphoniidae</taxon>
        <taxon>Helobdella</taxon>
    </lineage>
</organism>
<dbReference type="InParanoid" id="T1EKI1"/>
<dbReference type="EnsemblMetazoa" id="HelroT151008">
    <property type="protein sequence ID" value="HelroP151008"/>
    <property type="gene ID" value="HelroG151008"/>
</dbReference>
<dbReference type="SFLD" id="SFLDG00358">
    <property type="entry name" value="Main_(cytGST)"/>
    <property type="match status" value="1"/>
</dbReference>
<evidence type="ECO:0000256" key="2">
    <source>
        <dbReference type="ARBA" id="ARBA00023002"/>
    </source>
</evidence>
<dbReference type="GO" id="GO:0045174">
    <property type="term" value="F:glutathione dehydrogenase (ascorbate) activity"/>
    <property type="evidence" value="ECO:0000318"/>
    <property type="project" value="GO_Central"/>
</dbReference>
<feature type="domain" description="GST N-terminal" evidence="4">
    <location>
        <begin position="9"/>
        <end position="87"/>
    </location>
</feature>
<reference evidence="8" key="1">
    <citation type="submission" date="2012-12" db="EMBL/GenBank/DDBJ databases">
        <authorList>
            <person name="Hellsten U."/>
            <person name="Grimwood J."/>
            <person name="Chapman J.A."/>
            <person name="Shapiro H."/>
            <person name="Aerts A."/>
            <person name="Otillar R.P."/>
            <person name="Terry A.Y."/>
            <person name="Boore J.L."/>
            <person name="Simakov O."/>
            <person name="Marletaz F."/>
            <person name="Cho S.-J."/>
            <person name="Edsinger-Gonzales E."/>
            <person name="Havlak P."/>
            <person name="Kuo D.-H."/>
            <person name="Larsson T."/>
            <person name="Lv J."/>
            <person name="Arendt D."/>
            <person name="Savage R."/>
            <person name="Osoegawa K."/>
            <person name="de Jong P."/>
            <person name="Lindberg D.R."/>
            <person name="Seaver E.C."/>
            <person name="Weisblat D.A."/>
            <person name="Putnam N.H."/>
            <person name="Grigoriev I.V."/>
            <person name="Rokhsar D.S."/>
        </authorList>
    </citation>
    <scope>NUCLEOTIDE SEQUENCE</scope>
</reference>
<keyword evidence="3" id="KW-0808">Transferase</keyword>
<dbReference type="InterPro" id="IPR050983">
    <property type="entry name" value="GST_Omega/HSP26"/>
</dbReference>
<keyword evidence="8" id="KW-1185">Reference proteome</keyword>
<dbReference type="InterPro" id="IPR005442">
    <property type="entry name" value="GST_omega"/>
</dbReference>
<dbReference type="Pfam" id="PF13417">
    <property type="entry name" value="GST_N_3"/>
    <property type="match status" value="1"/>
</dbReference>
<dbReference type="InterPro" id="IPR040079">
    <property type="entry name" value="Glutathione_S-Trfase"/>
</dbReference>
<evidence type="ECO:0000313" key="6">
    <source>
        <dbReference type="EMBL" id="ESO06641.1"/>
    </source>
</evidence>
<dbReference type="GO" id="GO:0050610">
    <property type="term" value="F:methylarsonate reductase activity"/>
    <property type="evidence" value="ECO:0007669"/>
    <property type="project" value="UniProtKB-UniRule"/>
</dbReference>
<dbReference type="FunCoup" id="T1EKI1">
    <property type="interactions" value="742"/>
</dbReference>
<dbReference type="Proteomes" id="UP000015101">
    <property type="component" value="Unassembled WGS sequence"/>
</dbReference>
<dbReference type="OMA" id="IPAWHAF"/>
<comment type="similarity">
    <text evidence="1 3">Belongs to the GST superfamily. Omega family.</text>
</comment>
<dbReference type="SUPFAM" id="SSF47616">
    <property type="entry name" value="GST C-terminal domain-like"/>
    <property type="match status" value="1"/>
</dbReference>
<dbReference type="PROSITE" id="PS50405">
    <property type="entry name" value="GST_CTER"/>
    <property type="match status" value="1"/>
</dbReference>
<evidence type="ECO:0000256" key="1">
    <source>
        <dbReference type="ARBA" id="ARBA00011067"/>
    </source>
</evidence>
<dbReference type="FunFam" id="3.40.30.10:FF:000123">
    <property type="entry name" value="Glutathione transferase o1"/>
    <property type="match status" value="1"/>
</dbReference>
<dbReference type="HOGENOM" id="CLU_011226_9_2_1"/>
<dbReference type="GeneID" id="20197081"/>
<evidence type="ECO:0000313" key="8">
    <source>
        <dbReference type="Proteomes" id="UP000015101"/>
    </source>
</evidence>
<dbReference type="InterPro" id="IPR036249">
    <property type="entry name" value="Thioredoxin-like_sf"/>
</dbReference>
<evidence type="ECO:0000313" key="7">
    <source>
        <dbReference type="EnsemblMetazoa" id="HelroP151008"/>
    </source>
</evidence>
<dbReference type="GO" id="GO:0004364">
    <property type="term" value="F:glutathione transferase activity"/>
    <property type="evidence" value="ECO:0000318"/>
    <property type="project" value="GO_Central"/>
</dbReference>
<gene>
    <name evidence="7" type="primary">20197081</name>
    <name evidence="6" type="ORF">HELRODRAFT_151008</name>
</gene>
<dbReference type="KEGG" id="hro:HELRODRAFT_151008"/>
<dbReference type="STRING" id="6412.T1EKI1"/>
<dbReference type="eggNOG" id="KOG0406">
    <property type="taxonomic scope" value="Eukaryota"/>
</dbReference>
<sequence length="173" mass="20651">SPYPPLAPNKVRVYSMRFCPYAQRARMILKYYNVPHEIVNINLKDKPAWFLQKNASGTVPVLEHNERIITESVICCEYLDERYGQNKLLTRESYTRAKQKMMIEKFNKARKGSINYTICKSISVEDFRDLKQQFEEVLQPFEESLQNKFFGGDEPYFLDFLIWPWFERFPALE</sequence>
<comment type="catalytic activity">
    <reaction evidence="3">
        <text>L-dehydroascorbate + 2 glutathione = glutathione disulfide + L-ascorbate</text>
        <dbReference type="Rhea" id="RHEA:24424"/>
        <dbReference type="ChEBI" id="CHEBI:38290"/>
        <dbReference type="ChEBI" id="CHEBI:57925"/>
        <dbReference type="ChEBI" id="CHEBI:58297"/>
        <dbReference type="ChEBI" id="CHEBI:58539"/>
        <dbReference type="EC" id="1.8.5.1"/>
    </reaction>
</comment>
<dbReference type="FunFam" id="1.20.1050.10:FF:000009">
    <property type="entry name" value="Glutathione S-transferase omega-1"/>
    <property type="match status" value="1"/>
</dbReference>
<comment type="function">
    <text evidence="3">Exhibits glutathione-dependent thiol transferase activity. Has high dehydroascorbate reductase activity and may contribute to the recycling of ascorbic acid. Participates in the biotransformation of inorganic arsenic and reduces monomethylarsonic acid (MMA).</text>
</comment>
<evidence type="ECO:0000259" key="5">
    <source>
        <dbReference type="PROSITE" id="PS50405"/>
    </source>
</evidence>
<dbReference type="PANTHER" id="PTHR43968">
    <property type="match status" value="1"/>
</dbReference>
<accession>T1EKI1</accession>
<dbReference type="AlphaFoldDB" id="T1EKI1"/>
<dbReference type="SUPFAM" id="SSF52833">
    <property type="entry name" value="Thioredoxin-like"/>
    <property type="match status" value="1"/>
</dbReference>
<dbReference type="OrthoDB" id="4951845at2759"/>
<dbReference type="EC" id="1.20.4.2" evidence="3"/>
<dbReference type="PROSITE" id="PS51354">
    <property type="entry name" value="GLUTAREDOXIN_2"/>
    <property type="match status" value="1"/>
</dbReference>
<dbReference type="RefSeq" id="XP_009016009.1">
    <property type="nucleotide sequence ID" value="XM_009017761.1"/>
</dbReference>
<dbReference type="InterPro" id="IPR004045">
    <property type="entry name" value="Glutathione_S-Trfase_N"/>
</dbReference>
<dbReference type="Gene3D" id="1.20.1050.10">
    <property type="match status" value="1"/>
</dbReference>
<evidence type="ECO:0000259" key="4">
    <source>
        <dbReference type="PROSITE" id="PS50404"/>
    </source>
</evidence>
<reference evidence="7" key="3">
    <citation type="submission" date="2015-06" db="UniProtKB">
        <authorList>
            <consortium name="EnsemblMetazoa"/>
        </authorList>
    </citation>
    <scope>IDENTIFICATION</scope>
</reference>
<dbReference type="EMBL" id="AMQM01000661">
    <property type="status" value="NOT_ANNOTATED_CDS"/>
    <property type="molecule type" value="Genomic_DNA"/>
</dbReference>
<dbReference type="PRINTS" id="PR01625">
    <property type="entry name" value="GSTRNSFRASEO"/>
</dbReference>
<name>T1EKI1_HELRO</name>
<dbReference type="Gene3D" id="3.40.30.10">
    <property type="entry name" value="Glutaredoxin"/>
    <property type="match status" value="1"/>
</dbReference>
<protein>
    <recommendedName>
        <fullName evidence="3">Glutathione S-transferase omega</fullName>
        <shortName evidence="3">GSTO</shortName>
        <ecNumber evidence="3">1.20.4.2</ecNumber>
        <ecNumber evidence="3">1.8.5.1</ecNumber>
        <ecNumber evidence="3">2.5.1.18</ecNumber>
    </recommendedName>
    <alternativeName>
        <fullName evidence="3">Glutathione-dependent dehydroascorbate reductase</fullName>
    </alternativeName>
    <alternativeName>
        <fullName evidence="3">Monomethylarsonic acid reductase</fullName>
    </alternativeName>
</protein>
<dbReference type="EC" id="2.5.1.18" evidence="3"/>
<feature type="domain" description="GST C-terminal" evidence="5">
    <location>
        <begin position="92"/>
        <end position="173"/>
    </location>
</feature>
<dbReference type="SFLD" id="SFLDS00019">
    <property type="entry name" value="Glutathione_Transferase_(cytos"/>
    <property type="match status" value="1"/>
</dbReference>
<dbReference type="EMBL" id="KB096324">
    <property type="protein sequence ID" value="ESO06641.1"/>
    <property type="molecule type" value="Genomic_DNA"/>
</dbReference>
<proteinExistence type="inferred from homology"/>
<dbReference type="InterPro" id="IPR036282">
    <property type="entry name" value="Glutathione-S-Trfase_C_sf"/>
</dbReference>
<dbReference type="CTD" id="20197081"/>
<dbReference type="EC" id="1.8.5.1" evidence="3"/>
<comment type="catalytic activity">
    <reaction evidence="3">
        <text>RX + glutathione = an S-substituted glutathione + a halide anion + H(+)</text>
        <dbReference type="Rhea" id="RHEA:16437"/>
        <dbReference type="ChEBI" id="CHEBI:15378"/>
        <dbReference type="ChEBI" id="CHEBI:16042"/>
        <dbReference type="ChEBI" id="CHEBI:17792"/>
        <dbReference type="ChEBI" id="CHEBI:57925"/>
        <dbReference type="ChEBI" id="CHEBI:90779"/>
        <dbReference type="EC" id="2.5.1.18"/>
    </reaction>
</comment>
<dbReference type="PROSITE" id="PS50404">
    <property type="entry name" value="GST_NTER"/>
    <property type="match status" value="1"/>
</dbReference>
<evidence type="ECO:0000256" key="3">
    <source>
        <dbReference type="RuleBase" id="RU368071"/>
    </source>
</evidence>
<dbReference type="GO" id="GO:0006749">
    <property type="term" value="P:glutathione metabolic process"/>
    <property type="evidence" value="ECO:0000318"/>
    <property type="project" value="GO_Central"/>
</dbReference>
<dbReference type="GO" id="GO:0005737">
    <property type="term" value="C:cytoplasm"/>
    <property type="evidence" value="ECO:0000318"/>
    <property type="project" value="GO_Central"/>
</dbReference>
<reference evidence="6 8" key="2">
    <citation type="journal article" date="2013" name="Nature">
        <title>Insights into bilaterian evolution from three spiralian genomes.</title>
        <authorList>
            <person name="Simakov O."/>
            <person name="Marletaz F."/>
            <person name="Cho S.J."/>
            <person name="Edsinger-Gonzales E."/>
            <person name="Havlak P."/>
            <person name="Hellsten U."/>
            <person name="Kuo D.H."/>
            <person name="Larsson T."/>
            <person name="Lv J."/>
            <person name="Arendt D."/>
            <person name="Savage R."/>
            <person name="Osoegawa K."/>
            <person name="de Jong P."/>
            <person name="Grimwood J."/>
            <person name="Chapman J.A."/>
            <person name="Shapiro H."/>
            <person name="Aerts A."/>
            <person name="Otillar R.P."/>
            <person name="Terry A.Y."/>
            <person name="Boore J.L."/>
            <person name="Grigoriev I.V."/>
            <person name="Lindberg D.R."/>
            <person name="Seaver E.C."/>
            <person name="Weisblat D.A."/>
            <person name="Putnam N.H."/>
            <person name="Rokhsar D.S."/>
        </authorList>
    </citation>
    <scope>NUCLEOTIDE SEQUENCE</scope>
</reference>
<keyword evidence="2 3" id="KW-0560">Oxidoreductase</keyword>
<comment type="catalytic activity">
    <reaction evidence="3">
        <text>methylarsonate + 2 glutathione + H(+) = methylarsonous acid + glutathione disulfide + H2O</text>
        <dbReference type="Rhea" id="RHEA:15969"/>
        <dbReference type="ChEBI" id="CHEBI:15377"/>
        <dbReference type="ChEBI" id="CHEBI:15378"/>
        <dbReference type="ChEBI" id="CHEBI:17826"/>
        <dbReference type="ChEBI" id="CHEBI:33409"/>
        <dbReference type="ChEBI" id="CHEBI:57925"/>
        <dbReference type="ChEBI" id="CHEBI:58297"/>
        <dbReference type="EC" id="1.20.4.2"/>
    </reaction>
</comment>
<dbReference type="PANTHER" id="PTHR43968:SF6">
    <property type="entry name" value="GLUTATHIONE S-TRANSFERASE OMEGA"/>
    <property type="match status" value="1"/>
</dbReference>